<protein>
    <submittedName>
        <fullName evidence="1">Uncharacterized protein</fullName>
    </submittedName>
</protein>
<accession>A0A0K2T082</accession>
<sequence length="31" mass="3534">MFNRKISIISFGANIQQTSSTIVDIYLMTQI</sequence>
<organism evidence="1">
    <name type="scientific">Lepeophtheirus salmonis</name>
    <name type="common">Salmon louse</name>
    <name type="synonym">Caligus salmonis</name>
    <dbReference type="NCBI Taxonomy" id="72036"/>
    <lineage>
        <taxon>Eukaryota</taxon>
        <taxon>Metazoa</taxon>
        <taxon>Ecdysozoa</taxon>
        <taxon>Arthropoda</taxon>
        <taxon>Crustacea</taxon>
        <taxon>Multicrustacea</taxon>
        <taxon>Hexanauplia</taxon>
        <taxon>Copepoda</taxon>
        <taxon>Siphonostomatoida</taxon>
        <taxon>Caligidae</taxon>
        <taxon>Lepeophtheirus</taxon>
    </lineage>
</organism>
<evidence type="ECO:0000313" key="1">
    <source>
        <dbReference type="EMBL" id="CDW18881.1"/>
    </source>
</evidence>
<dbReference type="AlphaFoldDB" id="A0A0K2T082"/>
<dbReference type="EMBL" id="HACA01001520">
    <property type="protein sequence ID" value="CDW18881.1"/>
    <property type="molecule type" value="Transcribed_RNA"/>
</dbReference>
<name>A0A0K2T082_LEPSM</name>
<reference evidence="1" key="1">
    <citation type="submission" date="2014-05" db="EMBL/GenBank/DDBJ databases">
        <authorList>
            <person name="Chronopoulou M."/>
        </authorList>
    </citation>
    <scope>NUCLEOTIDE SEQUENCE</scope>
    <source>
        <tissue evidence="1">Whole organism</tissue>
    </source>
</reference>
<proteinExistence type="predicted"/>